<protein>
    <recommendedName>
        <fullName evidence="3">Replication terminator protein</fullName>
    </recommendedName>
</protein>
<organism evidence="1 2">
    <name type="scientific">Brevibacillus brevis (strain 47 / JCM 6285 / NBRC 100599)</name>
    <dbReference type="NCBI Taxonomy" id="358681"/>
    <lineage>
        <taxon>Bacteria</taxon>
        <taxon>Bacillati</taxon>
        <taxon>Bacillota</taxon>
        <taxon>Bacilli</taxon>
        <taxon>Bacillales</taxon>
        <taxon>Paenibacillaceae</taxon>
        <taxon>Brevibacillus</taxon>
    </lineage>
</organism>
<name>C0ZFI8_BREBN</name>
<evidence type="ECO:0000313" key="2">
    <source>
        <dbReference type="Proteomes" id="UP000001877"/>
    </source>
</evidence>
<proteinExistence type="predicted"/>
<reference evidence="1 2" key="1">
    <citation type="submission" date="2005-03" db="EMBL/GenBank/DDBJ databases">
        <title>Brevibacillus brevis strain 47, complete genome.</title>
        <authorList>
            <person name="Hosoyama A."/>
            <person name="Yamada R."/>
            <person name="Hongo Y."/>
            <person name="Terui Y."/>
            <person name="Ankai A."/>
            <person name="Masuyama W."/>
            <person name="Sekiguchi M."/>
            <person name="Takeda T."/>
            <person name="Asano K."/>
            <person name="Ohji S."/>
            <person name="Ichikawa N."/>
            <person name="Narita S."/>
            <person name="Aoki N."/>
            <person name="Miura H."/>
            <person name="Matsushita S."/>
            <person name="Sekigawa T."/>
            <person name="Yamagata H."/>
            <person name="Yoshikawa H."/>
            <person name="Udaka S."/>
            <person name="Tanikawa S."/>
            <person name="Fujita N."/>
        </authorList>
    </citation>
    <scope>NUCLEOTIDE SEQUENCE [LARGE SCALE GENOMIC DNA]</scope>
    <source>
        <strain evidence="2">47 / JCM 6285 / NBRC 100599</strain>
    </source>
</reference>
<dbReference type="EMBL" id="AP008955">
    <property type="protein sequence ID" value="BAH44547.1"/>
    <property type="molecule type" value="Genomic_DNA"/>
</dbReference>
<evidence type="ECO:0000313" key="1">
    <source>
        <dbReference type="EMBL" id="BAH44547.1"/>
    </source>
</evidence>
<dbReference type="HOGENOM" id="CLU_147183_1_1_9"/>
<dbReference type="Proteomes" id="UP000001877">
    <property type="component" value="Chromosome"/>
</dbReference>
<accession>C0ZFI8</accession>
<keyword evidence="2" id="KW-1185">Reference proteome</keyword>
<sequence length="123" mass="13459">MFKLDDFANGALTEKFNIEAKRVLENIADPNTDPKKARTITMTVTLKADEDRELAMVDINTKSSLAPAKGVQTKIIMGRDRQGKVEAAELKSGAVGQTYITDEGDVADDRGNKVVDFRNQSKG</sequence>
<dbReference type="STRING" id="358681.BBR47_35700"/>
<evidence type="ECO:0008006" key="3">
    <source>
        <dbReference type="Google" id="ProtNLM"/>
    </source>
</evidence>
<dbReference type="AlphaFoldDB" id="C0ZFI8"/>
<gene>
    <name evidence="1" type="ordered locus">BBR47_35700</name>
</gene>
<dbReference type="RefSeq" id="WP_015891844.1">
    <property type="nucleotide sequence ID" value="NC_012491.1"/>
</dbReference>
<dbReference type="eggNOG" id="ENOG50331KR">
    <property type="taxonomic scope" value="Bacteria"/>
</dbReference>
<dbReference type="KEGG" id="bbe:BBR47_35700"/>